<dbReference type="GO" id="GO:0043335">
    <property type="term" value="P:protein unfolding"/>
    <property type="evidence" value="ECO:0007669"/>
    <property type="project" value="TreeGrafter"/>
</dbReference>
<accession>A0A9D0ZZ98</accession>
<reference evidence="15" key="2">
    <citation type="journal article" date="2021" name="PeerJ">
        <title>Extensive microbial diversity within the chicken gut microbiome revealed by metagenomics and culture.</title>
        <authorList>
            <person name="Gilroy R."/>
            <person name="Ravi A."/>
            <person name="Getino M."/>
            <person name="Pursley I."/>
            <person name="Horton D.L."/>
            <person name="Alikhan N.F."/>
            <person name="Baker D."/>
            <person name="Gharbi K."/>
            <person name="Hall N."/>
            <person name="Watson M."/>
            <person name="Adriaenssens E.M."/>
            <person name="Foster-Nyarko E."/>
            <person name="Jarju S."/>
            <person name="Secka A."/>
            <person name="Antonio M."/>
            <person name="Oren A."/>
            <person name="Chaudhuri R.R."/>
            <person name="La Ragione R."/>
            <person name="Hildebrand F."/>
            <person name="Pallen M.J."/>
        </authorList>
    </citation>
    <scope>NUCLEOTIDE SEQUENCE</scope>
    <source>
        <strain evidence="15">ChiGjej1B1-2707</strain>
    </source>
</reference>
<keyword evidence="5 11" id="KW-0132">Cell division</keyword>
<evidence type="ECO:0000259" key="14">
    <source>
        <dbReference type="Pfam" id="PF05698"/>
    </source>
</evidence>
<evidence type="ECO:0000256" key="12">
    <source>
        <dbReference type="SAM" id="MobiDB-lite"/>
    </source>
</evidence>
<evidence type="ECO:0000256" key="5">
    <source>
        <dbReference type="ARBA" id="ARBA00022618"/>
    </source>
</evidence>
<dbReference type="InterPro" id="IPR036611">
    <property type="entry name" value="Trigger_fac_ribosome-bd_sf"/>
</dbReference>
<keyword evidence="6 11" id="KW-0697">Rotamase</keyword>
<dbReference type="Pfam" id="PF05697">
    <property type="entry name" value="Trigger_N"/>
    <property type="match status" value="1"/>
</dbReference>
<comment type="catalytic activity">
    <reaction evidence="1 11">
        <text>[protein]-peptidylproline (omega=180) = [protein]-peptidylproline (omega=0)</text>
        <dbReference type="Rhea" id="RHEA:16237"/>
        <dbReference type="Rhea" id="RHEA-COMP:10747"/>
        <dbReference type="Rhea" id="RHEA-COMP:10748"/>
        <dbReference type="ChEBI" id="CHEBI:83833"/>
        <dbReference type="ChEBI" id="CHEBI:83834"/>
        <dbReference type="EC" id="5.2.1.8"/>
    </reaction>
</comment>
<dbReference type="InterPro" id="IPR037041">
    <property type="entry name" value="Trigger_fac_C_sf"/>
</dbReference>
<dbReference type="Gene3D" id="1.10.3120.10">
    <property type="entry name" value="Trigger factor, C-terminal domain"/>
    <property type="match status" value="1"/>
</dbReference>
<evidence type="ECO:0000256" key="11">
    <source>
        <dbReference type="HAMAP-Rule" id="MF_00303"/>
    </source>
</evidence>
<evidence type="ECO:0000256" key="9">
    <source>
        <dbReference type="ARBA" id="ARBA00023306"/>
    </source>
</evidence>
<evidence type="ECO:0000256" key="2">
    <source>
        <dbReference type="ARBA" id="ARBA00005464"/>
    </source>
</evidence>
<dbReference type="PIRSF" id="PIRSF003095">
    <property type="entry name" value="Trigger_factor"/>
    <property type="match status" value="1"/>
</dbReference>
<dbReference type="InterPro" id="IPR027304">
    <property type="entry name" value="Trigger_fact/SurA_dom_sf"/>
</dbReference>
<dbReference type="SUPFAM" id="SSF54534">
    <property type="entry name" value="FKBP-like"/>
    <property type="match status" value="1"/>
</dbReference>
<dbReference type="Proteomes" id="UP000824261">
    <property type="component" value="Unassembled WGS sequence"/>
</dbReference>
<evidence type="ECO:0000256" key="4">
    <source>
        <dbReference type="ARBA" id="ARBA00016902"/>
    </source>
</evidence>
<keyword evidence="9 11" id="KW-0131">Cell cycle</keyword>
<feature type="domain" description="Trigger factor C-terminal" evidence="14">
    <location>
        <begin position="271"/>
        <end position="427"/>
    </location>
</feature>
<comment type="similarity">
    <text evidence="2 11">Belongs to the FKBP-type PPIase family. Tig subfamily.</text>
</comment>
<keyword evidence="7 11" id="KW-0143">Chaperone</keyword>
<evidence type="ECO:0000256" key="1">
    <source>
        <dbReference type="ARBA" id="ARBA00000971"/>
    </source>
</evidence>
<keyword evidence="11" id="KW-0963">Cytoplasm</keyword>
<dbReference type="GO" id="GO:0003755">
    <property type="term" value="F:peptidyl-prolyl cis-trans isomerase activity"/>
    <property type="evidence" value="ECO:0007669"/>
    <property type="project" value="UniProtKB-UniRule"/>
</dbReference>
<evidence type="ECO:0000259" key="13">
    <source>
        <dbReference type="Pfam" id="PF05697"/>
    </source>
</evidence>
<feature type="compositionally biased region" description="Basic and acidic residues" evidence="12">
    <location>
        <begin position="439"/>
        <end position="461"/>
    </location>
</feature>
<dbReference type="SUPFAM" id="SSF102735">
    <property type="entry name" value="Trigger factor ribosome-binding domain"/>
    <property type="match status" value="1"/>
</dbReference>
<evidence type="ECO:0000256" key="3">
    <source>
        <dbReference type="ARBA" id="ARBA00013194"/>
    </source>
</evidence>
<evidence type="ECO:0000256" key="6">
    <source>
        <dbReference type="ARBA" id="ARBA00023110"/>
    </source>
</evidence>
<dbReference type="GO" id="GO:0051301">
    <property type="term" value="P:cell division"/>
    <property type="evidence" value="ECO:0007669"/>
    <property type="project" value="UniProtKB-KW"/>
</dbReference>
<feature type="region of interest" description="Disordered" evidence="12">
    <location>
        <begin position="433"/>
        <end position="461"/>
    </location>
</feature>
<dbReference type="PANTHER" id="PTHR30560:SF3">
    <property type="entry name" value="TRIGGER FACTOR-LIKE PROTEIN TIG, CHLOROPLASTIC"/>
    <property type="match status" value="1"/>
</dbReference>
<dbReference type="Pfam" id="PF05698">
    <property type="entry name" value="Trigger_C"/>
    <property type="match status" value="1"/>
</dbReference>
<comment type="function">
    <text evidence="11">Involved in protein export. Acts as a chaperone by maintaining the newly synthesized protein in an open conformation. Functions as a peptidyl-prolyl cis-trans isomerase.</text>
</comment>
<comment type="domain">
    <text evidence="11">Consists of 3 domains; the N-terminus binds the ribosome, the middle domain has PPIase activity, while the C-terminus has intrinsic chaperone activity on its own.</text>
</comment>
<dbReference type="GO" id="GO:0051083">
    <property type="term" value="P:'de novo' cotranslational protein folding"/>
    <property type="evidence" value="ECO:0007669"/>
    <property type="project" value="TreeGrafter"/>
</dbReference>
<evidence type="ECO:0000256" key="7">
    <source>
        <dbReference type="ARBA" id="ARBA00023186"/>
    </source>
</evidence>
<evidence type="ECO:0000256" key="8">
    <source>
        <dbReference type="ARBA" id="ARBA00023235"/>
    </source>
</evidence>
<evidence type="ECO:0000256" key="10">
    <source>
        <dbReference type="ARBA" id="ARBA00029986"/>
    </source>
</evidence>
<dbReference type="HAMAP" id="MF_00303">
    <property type="entry name" value="Trigger_factor_Tig"/>
    <property type="match status" value="1"/>
</dbReference>
<dbReference type="EC" id="5.2.1.8" evidence="3 11"/>
<comment type="subcellular location">
    <subcellularLocation>
        <location evidence="11">Cytoplasm</location>
    </subcellularLocation>
    <text evidence="11">About half TF is bound to the ribosome near the polypeptide exit tunnel while the other half is free in the cytoplasm.</text>
</comment>
<evidence type="ECO:0000313" key="16">
    <source>
        <dbReference type="Proteomes" id="UP000824261"/>
    </source>
</evidence>
<dbReference type="AlphaFoldDB" id="A0A9D0ZZ98"/>
<dbReference type="InterPro" id="IPR008880">
    <property type="entry name" value="Trigger_fac_C"/>
</dbReference>
<proteinExistence type="inferred from homology"/>
<gene>
    <name evidence="11 15" type="primary">tig</name>
    <name evidence="15" type="ORF">IAA69_01340</name>
</gene>
<keyword evidence="8 11" id="KW-0413">Isomerase</keyword>
<dbReference type="EMBL" id="DVGB01000014">
    <property type="protein sequence ID" value="HIR00910.1"/>
    <property type="molecule type" value="Genomic_DNA"/>
</dbReference>
<dbReference type="NCBIfam" id="TIGR00115">
    <property type="entry name" value="tig"/>
    <property type="match status" value="1"/>
</dbReference>
<name>A0A9D0ZZ98_9ACTN</name>
<protein>
    <recommendedName>
        <fullName evidence="4 11">Trigger factor</fullName>
        <shortName evidence="11">TF</shortName>
        <ecNumber evidence="3 11">5.2.1.8</ecNumber>
    </recommendedName>
    <alternativeName>
        <fullName evidence="10 11">PPIase</fullName>
    </alternativeName>
</protein>
<sequence>MKTQIEALQDNQVKLTVTVEAADVDARINKTYKDFAKKYRFPGFRPGKAPRPIIDNALGSQAVVAKVTEDLVNETYPLAVDAEDLYVVGRPEFTDEELLAEEGKDLTYDVVVSVSPSFELSSYEPVEIKLPAEEATEKEINDQLEQLREYYYDFKDAAANTKVKDGSFLEMNVEAKNADGEVVEALCAENRVYEIGAGIFPASFDAELMGLKKGQDKEFTIDMAAEPSMMGQGLGDKAGEVTFHVTVNVLKKKVLPEVDEAFATETLGFKSLDDLMENVKNSITNQKKDMLPRLKETECLYALQERLVGEVPDEMCEQEERMLLQSFFQQLQQQGLTFDFYLQSQGLTSEQFKEDIKKQARDVATQDAALDAWARHADYTITEEEITEEFVKSGAKDPAAMEAEWRENGQMHTLRRSIKRTRAVMEIMDTAVVTEREEEEAKPAKKSSKKAEAASTEEKAE</sequence>
<dbReference type="PANTHER" id="PTHR30560">
    <property type="entry name" value="TRIGGER FACTOR CHAPERONE AND PEPTIDYL-PROLYL CIS/TRANS ISOMERASE"/>
    <property type="match status" value="1"/>
</dbReference>
<reference evidence="15" key="1">
    <citation type="submission" date="2020-10" db="EMBL/GenBank/DDBJ databases">
        <authorList>
            <person name="Gilroy R."/>
        </authorList>
    </citation>
    <scope>NUCLEOTIDE SEQUENCE</scope>
    <source>
        <strain evidence="15">ChiGjej1B1-2707</strain>
    </source>
</reference>
<dbReference type="InterPro" id="IPR005215">
    <property type="entry name" value="Trig_fac"/>
</dbReference>
<dbReference type="Gene3D" id="3.30.70.1050">
    <property type="entry name" value="Trigger factor ribosome-binding domain"/>
    <property type="match status" value="1"/>
</dbReference>
<organism evidence="15 16">
    <name type="scientific">Candidatus Aveggerthella stercoripullorum</name>
    <dbReference type="NCBI Taxonomy" id="2840688"/>
    <lineage>
        <taxon>Bacteria</taxon>
        <taxon>Bacillati</taxon>
        <taxon>Actinomycetota</taxon>
        <taxon>Coriobacteriia</taxon>
        <taxon>Eggerthellales</taxon>
        <taxon>Eggerthellaceae</taxon>
        <taxon>Eggerthellaceae incertae sedis</taxon>
        <taxon>Candidatus Aveggerthella</taxon>
    </lineage>
</organism>
<feature type="domain" description="Trigger factor ribosome-binding bacterial" evidence="13">
    <location>
        <begin position="1"/>
        <end position="147"/>
    </location>
</feature>
<dbReference type="GO" id="GO:0044183">
    <property type="term" value="F:protein folding chaperone"/>
    <property type="evidence" value="ECO:0007669"/>
    <property type="project" value="TreeGrafter"/>
</dbReference>
<evidence type="ECO:0000313" key="15">
    <source>
        <dbReference type="EMBL" id="HIR00910.1"/>
    </source>
</evidence>
<dbReference type="GO" id="GO:0043022">
    <property type="term" value="F:ribosome binding"/>
    <property type="evidence" value="ECO:0007669"/>
    <property type="project" value="TreeGrafter"/>
</dbReference>
<dbReference type="GO" id="GO:0005737">
    <property type="term" value="C:cytoplasm"/>
    <property type="evidence" value="ECO:0007669"/>
    <property type="project" value="UniProtKB-SubCell"/>
</dbReference>
<comment type="caution">
    <text evidence="15">The sequence shown here is derived from an EMBL/GenBank/DDBJ whole genome shotgun (WGS) entry which is preliminary data.</text>
</comment>
<dbReference type="SUPFAM" id="SSF109998">
    <property type="entry name" value="Triger factor/SurA peptide-binding domain-like"/>
    <property type="match status" value="1"/>
</dbReference>
<dbReference type="GO" id="GO:0015031">
    <property type="term" value="P:protein transport"/>
    <property type="evidence" value="ECO:0007669"/>
    <property type="project" value="UniProtKB-UniRule"/>
</dbReference>
<dbReference type="InterPro" id="IPR046357">
    <property type="entry name" value="PPIase_dom_sf"/>
</dbReference>
<dbReference type="InterPro" id="IPR008881">
    <property type="entry name" value="Trigger_fac_ribosome-bd_bac"/>
</dbReference>
<dbReference type="Gene3D" id="3.10.50.40">
    <property type="match status" value="1"/>
</dbReference>